<evidence type="ECO:0000256" key="1">
    <source>
        <dbReference type="SAM" id="SignalP"/>
    </source>
</evidence>
<sequence length="129" mass="14147">MIRLLMLLAVPLSSLLVSATSIARDDLEHAPDYQPLSGVYKLYGGELSDPVPPTRKDQKLAIGIEGEDARRLFEAIGPDIRDACTEGTGIRVRARRSSQFECIRWEDGQYRCSLGIDLNSGKPIPGSTC</sequence>
<dbReference type="RefSeq" id="WP_143487379.1">
    <property type="nucleotide sequence ID" value="NZ_VJOY01000003.1"/>
</dbReference>
<feature type="chain" id="PRO_5022097929" description="DUF3617 domain-containing protein" evidence="1">
    <location>
        <begin position="24"/>
        <end position="129"/>
    </location>
</feature>
<evidence type="ECO:0000313" key="2">
    <source>
        <dbReference type="EMBL" id="TRX75987.1"/>
    </source>
</evidence>
<protein>
    <recommendedName>
        <fullName evidence="4">DUF3617 domain-containing protein</fullName>
    </recommendedName>
</protein>
<dbReference type="Proteomes" id="UP000315235">
    <property type="component" value="Unassembled WGS sequence"/>
</dbReference>
<keyword evidence="1" id="KW-0732">Signal</keyword>
<reference evidence="2 3" key="1">
    <citation type="submission" date="2019-07" db="EMBL/GenBank/DDBJ databases">
        <title>Pseudomonas mangiferae sp. nov., isolated from bark of mango tree in Thailand.</title>
        <authorList>
            <person name="Srisuk N."/>
            <person name="Anurat P."/>
        </authorList>
    </citation>
    <scope>NUCLEOTIDE SEQUENCE [LARGE SCALE GENOMIC DNA]</scope>
    <source>
        <strain evidence="2 3">DMKU_BBB3-04</strain>
    </source>
</reference>
<keyword evidence="3" id="KW-1185">Reference proteome</keyword>
<accession>A0A553H2K3</accession>
<comment type="caution">
    <text evidence="2">The sequence shown here is derived from an EMBL/GenBank/DDBJ whole genome shotgun (WGS) entry which is preliminary data.</text>
</comment>
<organism evidence="2 3">
    <name type="scientific">Pseudomonas mangiferae</name>
    <dbReference type="NCBI Taxonomy" id="2593654"/>
    <lineage>
        <taxon>Bacteria</taxon>
        <taxon>Pseudomonadati</taxon>
        <taxon>Pseudomonadota</taxon>
        <taxon>Gammaproteobacteria</taxon>
        <taxon>Pseudomonadales</taxon>
        <taxon>Pseudomonadaceae</taxon>
        <taxon>Pseudomonas</taxon>
    </lineage>
</organism>
<dbReference type="AlphaFoldDB" id="A0A553H2K3"/>
<feature type="signal peptide" evidence="1">
    <location>
        <begin position="1"/>
        <end position="23"/>
    </location>
</feature>
<dbReference type="EMBL" id="VJOY01000003">
    <property type="protein sequence ID" value="TRX75987.1"/>
    <property type="molecule type" value="Genomic_DNA"/>
</dbReference>
<gene>
    <name evidence="2" type="ORF">FM069_06020</name>
</gene>
<name>A0A553H2K3_9PSED</name>
<proteinExistence type="predicted"/>
<evidence type="ECO:0000313" key="3">
    <source>
        <dbReference type="Proteomes" id="UP000315235"/>
    </source>
</evidence>
<evidence type="ECO:0008006" key="4">
    <source>
        <dbReference type="Google" id="ProtNLM"/>
    </source>
</evidence>